<sequence>MVISVQIAHHKFTHVGPASLGGLCCHRYQEGPGYRPKFTFQSKRRISTKGVVEGRKQQIFPRSLTCSRMRNSRL</sequence>
<gene>
    <name evidence="1" type="ORF">M408DRAFT_327048</name>
</gene>
<dbReference type="EMBL" id="KN824280">
    <property type="protein sequence ID" value="KIM32499.1"/>
    <property type="molecule type" value="Genomic_DNA"/>
</dbReference>
<evidence type="ECO:0000313" key="1">
    <source>
        <dbReference type="EMBL" id="KIM32499.1"/>
    </source>
</evidence>
<accession>A0A0C3BK92</accession>
<proteinExistence type="predicted"/>
<reference evidence="1 2" key="1">
    <citation type="submission" date="2014-04" db="EMBL/GenBank/DDBJ databases">
        <authorList>
            <consortium name="DOE Joint Genome Institute"/>
            <person name="Kuo A."/>
            <person name="Zuccaro A."/>
            <person name="Kohler A."/>
            <person name="Nagy L.G."/>
            <person name="Floudas D."/>
            <person name="Copeland A."/>
            <person name="Barry K.W."/>
            <person name="Cichocki N."/>
            <person name="Veneault-Fourrey C."/>
            <person name="LaButti K."/>
            <person name="Lindquist E.A."/>
            <person name="Lipzen A."/>
            <person name="Lundell T."/>
            <person name="Morin E."/>
            <person name="Murat C."/>
            <person name="Sun H."/>
            <person name="Tunlid A."/>
            <person name="Henrissat B."/>
            <person name="Grigoriev I.V."/>
            <person name="Hibbett D.S."/>
            <person name="Martin F."/>
            <person name="Nordberg H.P."/>
            <person name="Cantor M.N."/>
            <person name="Hua S.X."/>
        </authorList>
    </citation>
    <scope>NUCLEOTIDE SEQUENCE [LARGE SCALE GENOMIC DNA]</scope>
    <source>
        <strain evidence="1 2">MAFF 305830</strain>
    </source>
</reference>
<dbReference type="AlphaFoldDB" id="A0A0C3BK92"/>
<evidence type="ECO:0000313" key="2">
    <source>
        <dbReference type="Proteomes" id="UP000054097"/>
    </source>
</evidence>
<protein>
    <submittedName>
        <fullName evidence="1">Uncharacterized protein</fullName>
    </submittedName>
</protein>
<keyword evidence="2" id="KW-1185">Reference proteome</keyword>
<reference evidence="2" key="2">
    <citation type="submission" date="2015-01" db="EMBL/GenBank/DDBJ databases">
        <title>Evolutionary Origins and Diversification of the Mycorrhizal Mutualists.</title>
        <authorList>
            <consortium name="DOE Joint Genome Institute"/>
            <consortium name="Mycorrhizal Genomics Consortium"/>
            <person name="Kohler A."/>
            <person name="Kuo A."/>
            <person name="Nagy L.G."/>
            <person name="Floudas D."/>
            <person name="Copeland A."/>
            <person name="Barry K.W."/>
            <person name="Cichocki N."/>
            <person name="Veneault-Fourrey C."/>
            <person name="LaButti K."/>
            <person name="Lindquist E.A."/>
            <person name="Lipzen A."/>
            <person name="Lundell T."/>
            <person name="Morin E."/>
            <person name="Murat C."/>
            <person name="Riley R."/>
            <person name="Ohm R."/>
            <person name="Sun H."/>
            <person name="Tunlid A."/>
            <person name="Henrissat B."/>
            <person name="Grigoriev I.V."/>
            <person name="Hibbett D.S."/>
            <person name="Martin F."/>
        </authorList>
    </citation>
    <scope>NUCLEOTIDE SEQUENCE [LARGE SCALE GENOMIC DNA]</scope>
    <source>
        <strain evidence="2">MAFF 305830</strain>
    </source>
</reference>
<dbReference type="HOGENOM" id="CLU_2689364_0_0_1"/>
<dbReference type="Proteomes" id="UP000054097">
    <property type="component" value="Unassembled WGS sequence"/>
</dbReference>
<name>A0A0C3BK92_SERVB</name>
<organism evidence="1 2">
    <name type="scientific">Serendipita vermifera MAFF 305830</name>
    <dbReference type="NCBI Taxonomy" id="933852"/>
    <lineage>
        <taxon>Eukaryota</taxon>
        <taxon>Fungi</taxon>
        <taxon>Dikarya</taxon>
        <taxon>Basidiomycota</taxon>
        <taxon>Agaricomycotina</taxon>
        <taxon>Agaricomycetes</taxon>
        <taxon>Sebacinales</taxon>
        <taxon>Serendipitaceae</taxon>
        <taxon>Serendipita</taxon>
    </lineage>
</organism>